<dbReference type="AlphaFoldDB" id="A0AAW1LWA7"/>
<dbReference type="Proteomes" id="UP001458880">
    <property type="component" value="Unassembled WGS sequence"/>
</dbReference>
<gene>
    <name evidence="1" type="ORF">QE152_g10004</name>
</gene>
<organism evidence="1 2">
    <name type="scientific">Popillia japonica</name>
    <name type="common">Japanese beetle</name>
    <dbReference type="NCBI Taxonomy" id="7064"/>
    <lineage>
        <taxon>Eukaryota</taxon>
        <taxon>Metazoa</taxon>
        <taxon>Ecdysozoa</taxon>
        <taxon>Arthropoda</taxon>
        <taxon>Hexapoda</taxon>
        <taxon>Insecta</taxon>
        <taxon>Pterygota</taxon>
        <taxon>Neoptera</taxon>
        <taxon>Endopterygota</taxon>
        <taxon>Coleoptera</taxon>
        <taxon>Polyphaga</taxon>
        <taxon>Scarabaeiformia</taxon>
        <taxon>Scarabaeidae</taxon>
        <taxon>Rutelinae</taxon>
        <taxon>Popillia</taxon>
    </lineage>
</organism>
<evidence type="ECO:0000313" key="1">
    <source>
        <dbReference type="EMBL" id="KAK9738345.1"/>
    </source>
</evidence>
<sequence length="68" mass="7378">MRMATAAPGQIARAFTYYTTIYYTNQESAGVLHNLLYKPGLLYKPTLLTSGSISTSDKTISTVSTAVK</sequence>
<keyword evidence="2" id="KW-1185">Reference proteome</keyword>
<reference evidence="1 2" key="1">
    <citation type="journal article" date="2024" name="BMC Genomics">
        <title>De novo assembly and annotation of Popillia japonica's genome with initial clues to its potential as an invasive pest.</title>
        <authorList>
            <person name="Cucini C."/>
            <person name="Boschi S."/>
            <person name="Funari R."/>
            <person name="Cardaioli E."/>
            <person name="Iannotti N."/>
            <person name="Marturano G."/>
            <person name="Paoli F."/>
            <person name="Bruttini M."/>
            <person name="Carapelli A."/>
            <person name="Frati F."/>
            <person name="Nardi F."/>
        </authorList>
    </citation>
    <scope>NUCLEOTIDE SEQUENCE [LARGE SCALE GENOMIC DNA]</scope>
    <source>
        <strain evidence="1">DMR45628</strain>
    </source>
</reference>
<proteinExistence type="predicted"/>
<dbReference type="EMBL" id="JASPKY010000088">
    <property type="protein sequence ID" value="KAK9738345.1"/>
    <property type="molecule type" value="Genomic_DNA"/>
</dbReference>
<comment type="caution">
    <text evidence="1">The sequence shown here is derived from an EMBL/GenBank/DDBJ whole genome shotgun (WGS) entry which is preliminary data.</text>
</comment>
<evidence type="ECO:0000313" key="2">
    <source>
        <dbReference type="Proteomes" id="UP001458880"/>
    </source>
</evidence>
<protein>
    <submittedName>
        <fullName evidence="1">Uncharacterized protein</fullName>
    </submittedName>
</protein>
<accession>A0AAW1LWA7</accession>
<name>A0AAW1LWA7_POPJA</name>